<dbReference type="Proteomes" id="UP001141327">
    <property type="component" value="Unassembled WGS sequence"/>
</dbReference>
<protein>
    <submittedName>
        <fullName evidence="4">Rho GTPase-activating protein gacHH</fullName>
    </submittedName>
</protein>
<proteinExistence type="predicted"/>
<name>A0ABQ8US23_9EUKA</name>
<feature type="region of interest" description="Disordered" evidence="3">
    <location>
        <begin position="862"/>
        <end position="906"/>
    </location>
</feature>
<sequence>MDNPSPILRAVLASGATTPPGCVSAVPSGASPRHSPRPSTKHTPLPASSTPTHPPRVRDTVRATLAALPFPLSSSPGGGLPSLAALFPGVQSTLSTAPLLLPQPFLDTPRTLPRLPSPFLIHTLASPATTQSAPTPVPRGASTPTATATPTPRPFGSLPVLPPSSLSPRPAPPHRQGRPTPLVRRSAPSLIIAAATATATNTHPVVGPELTITSSHPATLHRAAREHPAPPPLPPPHPAAPSPPPPHRLVGLAPTPPPAGRASGPYAEPPGIEPDQSPVPLTPSDFPPPLPAGLPAGFVDVSLDSANNNNNNNQSMDSSTFSFLAQPPPTQPDSDPCRWSPALPYPGEPRQPQPPPGDSDTTSAALLPPSRGGGGSRAMLRHSPLLYVYIPPHPEEDDDDDTATAHRHPPLLYPACGTPPPGAVALPARDGDSPTSPPDSATATTVRPPQPWGENDEDLGAARQGQVHHHSSGGTSTIIMPTSPRGDTPRPGMPTSPREQQHLRTSMAQLPPTLLVTTRSPIPPACQWTPLETHGDAPRPRAGHRAWWTREGRLVVVGGYSHAESYLTEAHFYDPRTHLWTRATLRGTPPPVRYGHHCVYHPALNRLYFFGGLDASDPTNPVHTLDMRTLEWAEEDVTGVIHPPPVAWHQCFVLEPHPGFFVFGGMTADGRPVNALYYYDPVSHAWFDLAQAGTVPSPRAYHTCVPVPGGGLLLFGGEDDRRRILNDLVFLHGASMTWVPVLTSGTVPHGRDGAAFWVQAGALWVHGGWDFRARNQADMYRLDLATFHWEAVGSAPAAVGPCARSYHQCAVDPEGMVYMVGGWTGRNRYANDLWRERTPAAALYANACSRIPASMREMFPRSPPTTPNALLSLPFHAHYPTPPETPTSPHPNPPLPKLRAIPSPAPPPMLSPLVAVGRSPQVIPVQIAPGRRRPEASPARRLAVGRGTLGAMQKELLEAESVVQQIHSAENFAGSFELRLPSLTSLTSRAFLNLPAAAFKSQGPKDHPQTTNFGFSGSSGSIMDPVRVFMALFDYRRLRDDEIDDIKEGDVLISPPQVPNPERVQVRSLTLPRKSGFIPLSMLSELSDPQEVLKYRRQYQSSIVPNFPKLSELMAALPGNTPSPPSSGNATAVPAHTPSVASLAISECILPTGTGGGDESARAAARHPIMSWCRSLPPEGPCTEQDIGTLVSLFRHPLFFSDPAISTPLVEAFVRLTPANAAAFGRAGMGVALTAMVAHEGTMRRHGDYVMRGMLALAESQVRLRAQLGRGPVVGMLVRRLAECVPPAGPLPPGPTASPPPVGAACCSPMIVQLLAALATLTTTNEPMRVGLAQAGVAAPMAQLIAKSGSGADVGHAALQMLYSAVTALTDGEAGRGAFAPPISTPPHLVTSLVPVHPPSPPTSASAPRSQGAPPRLATSPVPPPGHPESPVLGWLDVDWATAGSPRDLREAIVQQQADAVFRALVSVLSHPALPHHPALAEAALGAIRNLTANAPALQSRLCEVPGLVPALCALLPALADAPGLPGARHTQMVGPSPAARPGRHSASTYLCIDPYTHTLAPLRHYLAICINLTGQPACLLRFDGTPLPPLVVLFLQRPKHTSGHPGVFLLLLQLLSNLTVSASICSTLRAHGVLPTLIALLRPLFVTPPAVAEPLYTCLDRLARTAAGRVELVQAEITERLARIRPTVPPAGPAREAFERVWEIFARGQPGSNPGDPGQNGAPTPPEGGPG</sequence>
<gene>
    <name evidence="4" type="ORF">PAPYR_1638</name>
</gene>
<feature type="compositionally biased region" description="Low complexity" evidence="3">
    <location>
        <begin position="138"/>
        <end position="168"/>
    </location>
</feature>
<feature type="compositionally biased region" description="Pro residues" evidence="3">
    <location>
        <begin position="229"/>
        <end position="247"/>
    </location>
</feature>
<dbReference type="Pfam" id="PF24681">
    <property type="entry name" value="Kelch_KLHDC2_KLHL20_DRC7"/>
    <property type="match status" value="2"/>
</dbReference>
<feature type="region of interest" description="Disordered" evidence="3">
    <location>
        <begin position="1"/>
        <end position="57"/>
    </location>
</feature>
<keyword evidence="2" id="KW-0677">Repeat</keyword>
<dbReference type="PANTHER" id="PTHR46093:SF18">
    <property type="entry name" value="FIBRONECTIN TYPE-III DOMAIN-CONTAINING PROTEIN"/>
    <property type="match status" value="1"/>
</dbReference>
<dbReference type="Gene3D" id="2.120.10.80">
    <property type="entry name" value="Kelch-type beta propeller"/>
    <property type="match status" value="2"/>
</dbReference>
<dbReference type="Gene3D" id="1.25.10.10">
    <property type="entry name" value="Leucine-rich Repeat Variant"/>
    <property type="match status" value="1"/>
</dbReference>
<organism evidence="4 5">
    <name type="scientific">Paratrimastix pyriformis</name>
    <dbReference type="NCBI Taxonomy" id="342808"/>
    <lineage>
        <taxon>Eukaryota</taxon>
        <taxon>Metamonada</taxon>
        <taxon>Preaxostyla</taxon>
        <taxon>Paratrimastigidae</taxon>
        <taxon>Paratrimastix</taxon>
    </lineage>
</organism>
<keyword evidence="5" id="KW-1185">Reference proteome</keyword>
<dbReference type="SUPFAM" id="SSF117281">
    <property type="entry name" value="Kelch motif"/>
    <property type="match status" value="1"/>
</dbReference>
<feature type="compositionally biased region" description="Pro residues" evidence="3">
    <location>
        <begin position="880"/>
        <end position="896"/>
    </location>
</feature>
<feature type="compositionally biased region" description="Polar residues" evidence="3">
    <location>
        <begin position="314"/>
        <end position="323"/>
    </location>
</feature>
<feature type="compositionally biased region" description="Pro residues" evidence="3">
    <location>
        <begin position="343"/>
        <end position="357"/>
    </location>
</feature>
<dbReference type="SUPFAM" id="SSF48371">
    <property type="entry name" value="ARM repeat"/>
    <property type="match status" value="1"/>
</dbReference>
<keyword evidence="1" id="KW-0880">Kelch repeat</keyword>
<evidence type="ECO:0000256" key="1">
    <source>
        <dbReference type="ARBA" id="ARBA00022441"/>
    </source>
</evidence>
<dbReference type="EMBL" id="JAPMOS010000005">
    <property type="protein sequence ID" value="KAJ4461938.1"/>
    <property type="molecule type" value="Genomic_DNA"/>
</dbReference>
<dbReference type="InterPro" id="IPR015915">
    <property type="entry name" value="Kelch-typ_b-propeller"/>
</dbReference>
<dbReference type="PANTHER" id="PTHR46093">
    <property type="entry name" value="ACYL-COA-BINDING DOMAIN-CONTAINING PROTEIN 5"/>
    <property type="match status" value="1"/>
</dbReference>
<feature type="region of interest" description="Disordered" evidence="3">
    <location>
        <begin position="127"/>
        <end position="182"/>
    </location>
</feature>
<feature type="region of interest" description="Disordered" evidence="3">
    <location>
        <begin position="390"/>
        <end position="502"/>
    </location>
</feature>
<dbReference type="InterPro" id="IPR016024">
    <property type="entry name" value="ARM-type_fold"/>
</dbReference>
<dbReference type="InterPro" id="IPR006652">
    <property type="entry name" value="Kelch_1"/>
</dbReference>
<evidence type="ECO:0000313" key="5">
    <source>
        <dbReference type="Proteomes" id="UP001141327"/>
    </source>
</evidence>
<feature type="region of interest" description="Disordered" evidence="3">
    <location>
        <begin position="1390"/>
        <end position="1430"/>
    </location>
</feature>
<dbReference type="SUPFAM" id="SSF50965">
    <property type="entry name" value="Galactose oxidase, central domain"/>
    <property type="match status" value="1"/>
</dbReference>
<feature type="region of interest" description="Disordered" evidence="3">
    <location>
        <begin position="1708"/>
        <end position="1732"/>
    </location>
</feature>
<evidence type="ECO:0000256" key="3">
    <source>
        <dbReference type="SAM" id="MobiDB-lite"/>
    </source>
</evidence>
<reference evidence="4" key="1">
    <citation type="journal article" date="2022" name="bioRxiv">
        <title>Genomics of Preaxostyla Flagellates Illuminates Evolutionary Transitions and the Path Towards Mitochondrial Loss.</title>
        <authorList>
            <person name="Novak L.V.F."/>
            <person name="Treitli S.C."/>
            <person name="Pyrih J."/>
            <person name="Halakuc P."/>
            <person name="Pipaliya S.V."/>
            <person name="Vacek V."/>
            <person name="Brzon O."/>
            <person name="Soukal P."/>
            <person name="Eme L."/>
            <person name="Dacks J.B."/>
            <person name="Karnkowska A."/>
            <person name="Elias M."/>
            <person name="Hampl V."/>
        </authorList>
    </citation>
    <scope>NUCLEOTIDE SEQUENCE</scope>
    <source>
        <strain evidence="4">RCP-MX</strain>
    </source>
</reference>
<dbReference type="SMART" id="SM00612">
    <property type="entry name" value="Kelch"/>
    <property type="match status" value="2"/>
</dbReference>
<dbReference type="InterPro" id="IPR011989">
    <property type="entry name" value="ARM-like"/>
</dbReference>
<evidence type="ECO:0000313" key="4">
    <source>
        <dbReference type="EMBL" id="KAJ4461938.1"/>
    </source>
</evidence>
<accession>A0ABQ8US23</accession>
<feature type="compositionally biased region" description="Polar residues" evidence="3">
    <location>
        <begin position="41"/>
        <end position="51"/>
    </location>
</feature>
<evidence type="ECO:0000256" key="2">
    <source>
        <dbReference type="ARBA" id="ARBA00022737"/>
    </source>
</evidence>
<feature type="region of interest" description="Disordered" evidence="3">
    <location>
        <begin position="220"/>
        <end position="378"/>
    </location>
</feature>
<comment type="caution">
    <text evidence="4">The sequence shown here is derived from an EMBL/GenBank/DDBJ whole genome shotgun (WGS) entry which is preliminary data.</text>
</comment>
<dbReference type="InterPro" id="IPR011043">
    <property type="entry name" value="Gal_Oxase/kelch_b-propeller"/>
</dbReference>